<dbReference type="Gene3D" id="3.40.50.80">
    <property type="entry name" value="Nucleotide-binding domain of ferredoxin-NADP reductase (FNR) module"/>
    <property type="match status" value="1"/>
</dbReference>
<dbReference type="AlphaFoldDB" id="C4WKS6"/>
<evidence type="ECO:0000259" key="2">
    <source>
        <dbReference type="PROSITE" id="PS51384"/>
    </source>
</evidence>
<protein>
    <submittedName>
        <fullName evidence="3">Siderophore-interacting protein</fullName>
    </submittedName>
</protein>
<evidence type="ECO:0000313" key="4">
    <source>
        <dbReference type="Proteomes" id="UP000004386"/>
    </source>
</evidence>
<dbReference type="Gene3D" id="2.40.30.10">
    <property type="entry name" value="Translation factors"/>
    <property type="match status" value="1"/>
</dbReference>
<gene>
    <name evidence="3" type="ORF">OINT_1001420</name>
</gene>
<dbReference type="HOGENOM" id="CLU_040923_0_0_5"/>
<dbReference type="InterPro" id="IPR039374">
    <property type="entry name" value="SIP_fam"/>
</dbReference>
<reference evidence="3 4" key="1">
    <citation type="submission" date="2009-05" db="EMBL/GenBank/DDBJ databases">
        <authorList>
            <person name="Setubal J.C."/>
            <person name="Boyle S."/>
            <person name="Crasta O.R."/>
            <person name="Gillespie J.J."/>
            <person name="Kenyon R.W."/>
            <person name="Lu J."/>
            <person name="Mane S."/>
            <person name="Nagrani S."/>
            <person name="Shallom J.M."/>
            <person name="Shallom S."/>
            <person name="Shukla M."/>
            <person name="Snyder E.E."/>
            <person name="Sobral B.W."/>
            <person name="Wattam A.R."/>
            <person name="Will R."/>
            <person name="Williams K."/>
            <person name="Yoo H."/>
            <person name="Munk C."/>
            <person name="Tapia R."/>
            <person name="Green L."/>
            <person name="Rogers Y."/>
            <person name="Detter J.C."/>
            <person name="Bruce D."/>
            <person name="Brettin T.S."/>
            <person name="Tsolis R."/>
        </authorList>
    </citation>
    <scope>NUCLEOTIDE SEQUENCE [LARGE SCALE GENOMIC DNA]</scope>
    <source>
        <strain evidence="3 4">LMG 3301</strain>
    </source>
</reference>
<dbReference type="InterPro" id="IPR014543">
    <property type="entry name" value="UCP028291"/>
</dbReference>
<dbReference type="InterPro" id="IPR007037">
    <property type="entry name" value="SIP_rossman_dom"/>
</dbReference>
<dbReference type="InterPro" id="IPR017927">
    <property type="entry name" value="FAD-bd_FR_type"/>
</dbReference>
<name>C4WKS6_9HYPH</name>
<dbReference type="Pfam" id="PF04954">
    <property type="entry name" value="SIP"/>
    <property type="match status" value="1"/>
</dbReference>
<dbReference type="Pfam" id="PF08021">
    <property type="entry name" value="FAD_binding_9"/>
    <property type="match status" value="1"/>
</dbReference>
<comment type="caution">
    <text evidence="3">The sequence shown here is derived from an EMBL/GenBank/DDBJ whole genome shotgun (WGS) entry which is preliminary data.</text>
</comment>
<evidence type="ECO:0000313" key="3">
    <source>
        <dbReference type="EMBL" id="EEQ96011.1"/>
    </source>
</evidence>
<dbReference type="InterPro" id="IPR039261">
    <property type="entry name" value="FNR_nucleotide-bd"/>
</dbReference>
<comment type="similarity">
    <text evidence="1">Belongs to the SIP oxidoreductase family.</text>
</comment>
<proteinExistence type="inferred from homology"/>
<dbReference type="GO" id="GO:0016491">
    <property type="term" value="F:oxidoreductase activity"/>
    <property type="evidence" value="ECO:0007669"/>
    <property type="project" value="InterPro"/>
</dbReference>
<organism evidence="3 4">
    <name type="scientific">Brucella intermedia LMG 3301</name>
    <dbReference type="NCBI Taxonomy" id="641118"/>
    <lineage>
        <taxon>Bacteria</taxon>
        <taxon>Pseudomonadati</taxon>
        <taxon>Pseudomonadota</taxon>
        <taxon>Alphaproteobacteria</taxon>
        <taxon>Hyphomicrobiales</taxon>
        <taxon>Brucellaceae</taxon>
        <taxon>Brucella/Ochrobactrum group</taxon>
        <taxon>Brucella</taxon>
    </lineage>
</organism>
<dbReference type="SUPFAM" id="SSF63380">
    <property type="entry name" value="Riboflavin synthase domain-like"/>
    <property type="match status" value="1"/>
</dbReference>
<dbReference type="PANTHER" id="PTHR30157:SF0">
    <property type="entry name" value="NADPH-DEPENDENT FERRIC-CHELATE REDUCTASE"/>
    <property type="match status" value="1"/>
</dbReference>
<dbReference type="Gene3D" id="3.30.310.50">
    <property type="entry name" value="Alpha-D-phosphohexomutase, C-terminal domain"/>
    <property type="match status" value="1"/>
</dbReference>
<feature type="domain" description="FAD-binding FR-type" evidence="2">
    <location>
        <begin position="114"/>
        <end position="240"/>
    </location>
</feature>
<evidence type="ECO:0000256" key="1">
    <source>
        <dbReference type="ARBA" id="ARBA00035644"/>
    </source>
</evidence>
<dbReference type="PANTHER" id="PTHR30157">
    <property type="entry name" value="FERRIC REDUCTASE, NADPH-DEPENDENT"/>
    <property type="match status" value="1"/>
</dbReference>
<accession>C4WKS6</accession>
<dbReference type="InterPro" id="IPR017938">
    <property type="entry name" value="Riboflavin_synthase-like_b-brl"/>
</dbReference>
<dbReference type="Proteomes" id="UP000004386">
    <property type="component" value="Unassembled WGS sequence"/>
</dbReference>
<dbReference type="EMBL" id="ACQA01000001">
    <property type="protein sequence ID" value="EEQ96011.1"/>
    <property type="molecule type" value="Genomic_DNA"/>
</dbReference>
<dbReference type="CDD" id="cd06193">
    <property type="entry name" value="siderophore_interacting"/>
    <property type="match status" value="1"/>
</dbReference>
<dbReference type="InterPro" id="IPR013113">
    <property type="entry name" value="SIP_FAD-bd"/>
</dbReference>
<dbReference type="Pfam" id="PF09981">
    <property type="entry name" value="DUF2218"/>
    <property type="match status" value="1"/>
</dbReference>
<sequence length="373" mass="41197">MFPKGGRGMSELNANTRFALTNAGHVVNQLLDHFVEHADVHRQGSRAKLVLSFGQADVQWDDETVSVDVSSEDETGLAYMKYSIAEHVLEFLDKGSAEPKIIWEGDGAAGLPLPYFREMQVVSVSNVTPHMRRVRLKGENLFRFSQLGLHIRLLFPPEGLAKPQWPTTGEDGRPVWPEGAAKLATRVYTIRNIDTVAGWVDIDMVVHGDDCDAPGSGWALGAKPGDIVGMTGPGGGDAGDAKWYLLAGDETALPAIGRILERLPEGTKAVVRVEIGSAEEEQELFSRADIDVQWLDRNGAEAGTTTLLQDAVRAVELPEGQDDIYVWVGCEFNAFRSIRTYMRKERNIPKDRQLIVAYWRRGQDGDTPRKSDD</sequence>
<dbReference type="PROSITE" id="PS51384">
    <property type="entry name" value="FAD_FR"/>
    <property type="match status" value="1"/>
</dbReference>